<evidence type="ECO:0000313" key="2">
    <source>
        <dbReference type="EMBL" id="GCD99208.1"/>
    </source>
</evidence>
<proteinExistence type="predicted"/>
<evidence type="ECO:0000259" key="1">
    <source>
        <dbReference type="Pfam" id="PF15531"/>
    </source>
</evidence>
<evidence type="ECO:0000313" key="3">
    <source>
        <dbReference type="Proteomes" id="UP000286931"/>
    </source>
</evidence>
<organism evidence="2 3">
    <name type="scientific">Embleya hyalina</name>
    <dbReference type="NCBI Taxonomy" id="516124"/>
    <lineage>
        <taxon>Bacteria</taxon>
        <taxon>Bacillati</taxon>
        <taxon>Actinomycetota</taxon>
        <taxon>Actinomycetes</taxon>
        <taxon>Kitasatosporales</taxon>
        <taxon>Streptomycetaceae</taxon>
        <taxon>Embleya</taxon>
    </lineage>
</organism>
<feature type="domain" description="Bacterial toxin 27" evidence="1">
    <location>
        <begin position="3"/>
        <end position="90"/>
    </location>
</feature>
<dbReference type="EMBL" id="BIFH01000031">
    <property type="protein sequence ID" value="GCD99208.1"/>
    <property type="molecule type" value="Genomic_DNA"/>
</dbReference>
<dbReference type="Proteomes" id="UP000286931">
    <property type="component" value="Unassembled WGS sequence"/>
</dbReference>
<sequence length="130" mass="14990">MDSVEKAIYDNSTRLSITLEGLPGNTPREKFHNAAVKGLWAKLYPDKNGWETPASPGFGTAWEMYTVFEAALENKRVWGEIEWFDGDGKGNRWKVPNRDMGPAPDDSWEDQIYKDYRDIKDGIKEVDWIF</sequence>
<comment type="caution">
    <text evidence="2">The sequence shown here is derived from an EMBL/GenBank/DDBJ whole genome shotgun (WGS) entry which is preliminary data.</text>
</comment>
<protein>
    <recommendedName>
        <fullName evidence="1">Bacterial toxin 27 domain-containing protein</fullName>
    </recommendedName>
</protein>
<accession>A0A401YX77</accession>
<dbReference type="InterPro" id="IPR029112">
    <property type="entry name" value="Ntox27"/>
</dbReference>
<name>A0A401YX77_9ACTN</name>
<dbReference type="RefSeq" id="WP_126641024.1">
    <property type="nucleotide sequence ID" value="NZ_BIFH01000031.1"/>
</dbReference>
<dbReference type="Pfam" id="PF15531">
    <property type="entry name" value="Ntox27"/>
    <property type="match status" value="1"/>
</dbReference>
<dbReference type="AlphaFoldDB" id="A0A401YX77"/>
<gene>
    <name evidence="2" type="ORF">EHYA_06921</name>
</gene>
<reference evidence="2 3" key="1">
    <citation type="submission" date="2018-12" db="EMBL/GenBank/DDBJ databases">
        <title>Draft genome sequence of Embleya hyalina NBRC 13850T.</title>
        <authorList>
            <person name="Komaki H."/>
            <person name="Hosoyama A."/>
            <person name="Kimura A."/>
            <person name="Ichikawa N."/>
            <person name="Tamura T."/>
        </authorList>
    </citation>
    <scope>NUCLEOTIDE SEQUENCE [LARGE SCALE GENOMIC DNA]</scope>
    <source>
        <strain evidence="2 3">NBRC 13850</strain>
    </source>
</reference>
<keyword evidence="3" id="KW-1185">Reference proteome</keyword>